<dbReference type="Proteomes" id="UP000325081">
    <property type="component" value="Unassembled WGS sequence"/>
</dbReference>
<gene>
    <name evidence="2" type="ORF">STAS_35370</name>
</gene>
<sequence length="108" mass="11663">MERALNLEYKNLIDELSQGMENAMQLRVHICSTSPSKAQDLLLQGIISTFENALLILKWSGPTAQAQNGPPTPAAPESSLSAGTSAKNEDGNIISTVSRDHEEASKKR</sequence>
<feature type="region of interest" description="Disordered" evidence="1">
    <location>
        <begin position="62"/>
        <end position="108"/>
    </location>
</feature>
<comment type="caution">
    <text evidence="2">The sequence shown here is derived from an EMBL/GenBank/DDBJ whole genome shotgun (WGS) entry which is preliminary data.</text>
</comment>
<accession>A0A5A7RK00</accession>
<protein>
    <submittedName>
        <fullName evidence="2">WRKY2 transcription factor</fullName>
    </submittedName>
</protein>
<dbReference type="AlphaFoldDB" id="A0A5A7RK00"/>
<organism evidence="2 3">
    <name type="scientific">Striga asiatica</name>
    <name type="common">Asiatic witchweed</name>
    <name type="synonym">Buchnera asiatica</name>
    <dbReference type="NCBI Taxonomy" id="4170"/>
    <lineage>
        <taxon>Eukaryota</taxon>
        <taxon>Viridiplantae</taxon>
        <taxon>Streptophyta</taxon>
        <taxon>Embryophyta</taxon>
        <taxon>Tracheophyta</taxon>
        <taxon>Spermatophyta</taxon>
        <taxon>Magnoliopsida</taxon>
        <taxon>eudicotyledons</taxon>
        <taxon>Gunneridae</taxon>
        <taxon>Pentapetalae</taxon>
        <taxon>asterids</taxon>
        <taxon>lamiids</taxon>
        <taxon>Lamiales</taxon>
        <taxon>Orobanchaceae</taxon>
        <taxon>Buchnereae</taxon>
        <taxon>Striga</taxon>
    </lineage>
</organism>
<evidence type="ECO:0000313" key="2">
    <source>
        <dbReference type="EMBL" id="GER57555.1"/>
    </source>
</evidence>
<reference evidence="3" key="1">
    <citation type="journal article" date="2019" name="Curr. Biol.">
        <title>Genome Sequence of Striga asiatica Provides Insight into the Evolution of Plant Parasitism.</title>
        <authorList>
            <person name="Yoshida S."/>
            <person name="Kim S."/>
            <person name="Wafula E.K."/>
            <person name="Tanskanen J."/>
            <person name="Kim Y.M."/>
            <person name="Honaas L."/>
            <person name="Yang Z."/>
            <person name="Spallek T."/>
            <person name="Conn C.E."/>
            <person name="Ichihashi Y."/>
            <person name="Cheong K."/>
            <person name="Cui S."/>
            <person name="Der J.P."/>
            <person name="Gundlach H."/>
            <person name="Jiao Y."/>
            <person name="Hori C."/>
            <person name="Ishida J.K."/>
            <person name="Kasahara H."/>
            <person name="Kiba T."/>
            <person name="Kim M.S."/>
            <person name="Koo N."/>
            <person name="Laohavisit A."/>
            <person name="Lee Y.H."/>
            <person name="Lumba S."/>
            <person name="McCourt P."/>
            <person name="Mortimer J.C."/>
            <person name="Mutuku J.M."/>
            <person name="Nomura T."/>
            <person name="Sasaki-Sekimoto Y."/>
            <person name="Seto Y."/>
            <person name="Wang Y."/>
            <person name="Wakatake T."/>
            <person name="Sakakibara H."/>
            <person name="Demura T."/>
            <person name="Yamaguchi S."/>
            <person name="Yoneyama K."/>
            <person name="Manabe R.I."/>
            <person name="Nelson D.C."/>
            <person name="Schulman A.H."/>
            <person name="Timko M.P."/>
            <person name="dePamphilis C.W."/>
            <person name="Choi D."/>
            <person name="Shirasu K."/>
        </authorList>
    </citation>
    <scope>NUCLEOTIDE SEQUENCE [LARGE SCALE GENOMIC DNA]</scope>
    <source>
        <strain evidence="3">cv. UVA1</strain>
    </source>
</reference>
<feature type="compositionally biased region" description="Basic and acidic residues" evidence="1">
    <location>
        <begin position="98"/>
        <end position="108"/>
    </location>
</feature>
<evidence type="ECO:0000256" key="1">
    <source>
        <dbReference type="SAM" id="MobiDB-lite"/>
    </source>
</evidence>
<evidence type="ECO:0000313" key="3">
    <source>
        <dbReference type="Proteomes" id="UP000325081"/>
    </source>
</evidence>
<dbReference type="EMBL" id="BKCP01013403">
    <property type="protein sequence ID" value="GER57555.1"/>
    <property type="molecule type" value="Genomic_DNA"/>
</dbReference>
<name>A0A5A7RK00_STRAF</name>
<keyword evidence="3" id="KW-1185">Reference proteome</keyword>
<proteinExistence type="predicted"/>
<dbReference type="OrthoDB" id="1888929at2759"/>